<comment type="subcellular location">
    <subcellularLocation>
        <location evidence="1 7">Cell membrane</location>
        <topology evidence="1 7">Multi-pass membrane protein</topology>
    </subcellularLocation>
</comment>
<dbReference type="Gene3D" id="1.10.3720.10">
    <property type="entry name" value="MetI-like"/>
    <property type="match status" value="1"/>
</dbReference>
<proteinExistence type="inferred from homology"/>
<keyword evidence="3" id="KW-1003">Cell membrane</keyword>
<evidence type="ECO:0000256" key="3">
    <source>
        <dbReference type="ARBA" id="ARBA00022475"/>
    </source>
</evidence>
<dbReference type="PANTHER" id="PTHR43744:SF9">
    <property type="entry name" value="POLYGALACTURONAN_RHAMNOGALACTURONAN TRANSPORT SYSTEM PERMEASE PROTEIN YTCP"/>
    <property type="match status" value="1"/>
</dbReference>
<organism evidence="9 10">
    <name type="scientific">Paenibacillus albus</name>
    <dbReference type="NCBI Taxonomy" id="2495582"/>
    <lineage>
        <taxon>Bacteria</taxon>
        <taxon>Bacillati</taxon>
        <taxon>Bacillota</taxon>
        <taxon>Bacilli</taxon>
        <taxon>Bacillales</taxon>
        <taxon>Paenibacillaceae</taxon>
        <taxon>Paenibacillus</taxon>
    </lineage>
</organism>
<dbReference type="PANTHER" id="PTHR43744">
    <property type="entry name" value="ABC TRANSPORTER PERMEASE PROTEIN MG189-RELATED-RELATED"/>
    <property type="match status" value="1"/>
</dbReference>
<keyword evidence="10" id="KW-1185">Reference proteome</keyword>
<evidence type="ECO:0000313" key="10">
    <source>
        <dbReference type="Proteomes" id="UP000272528"/>
    </source>
</evidence>
<evidence type="ECO:0000259" key="8">
    <source>
        <dbReference type="PROSITE" id="PS50928"/>
    </source>
</evidence>
<dbReference type="GO" id="GO:0055085">
    <property type="term" value="P:transmembrane transport"/>
    <property type="evidence" value="ECO:0007669"/>
    <property type="project" value="InterPro"/>
</dbReference>
<keyword evidence="5 7" id="KW-1133">Transmembrane helix</keyword>
<dbReference type="SUPFAM" id="SSF161098">
    <property type="entry name" value="MetI-like"/>
    <property type="match status" value="1"/>
</dbReference>
<feature type="transmembrane region" description="Helical" evidence="7">
    <location>
        <begin position="112"/>
        <end position="132"/>
    </location>
</feature>
<evidence type="ECO:0000256" key="1">
    <source>
        <dbReference type="ARBA" id="ARBA00004651"/>
    </source>
</evidence>
<dbReference type="AlphaFoldDB" id="A0A3S9A9N2"/>
<comment type="similarity">
    <text evidence="7">Belongs to the binding-protein-dependent transport system permease family.</text>
</comment>
<keyword evidence="2 7" id="KW-0813">Transport</keyword>
<evidence type="ECO:0000256" key="6">
    <source>
        <dbReference type="ARBA" id="ARBA00023136"/>
    </source>
</evidence>
<feature type="transmembrane region" description="Helical" evidence="7">
    <location>
        <begin position="186"/>
        <end position="207"/>
    </location>
</feature>
<evidence type="ECO:0000313" key="9">
    <source>
        <dbReference type="EMBL" id="AZN42497.1"/>
    </source>
</evidence>
<gene>
    <name evidence="9" type="ORF">EJC50_24545</name>
</gene>
<keyword evidence="6 7" id="KW-0472">Membrane</keyword>
<dbReference type="CDD" id="cd06261">
    <property type="entry name" value="TM_PBP2"/>
    <property type="match status" value="1"/>
</dbReference>
<dbReference type="GO" id="GO:0005886">
    <property type="term" value="C:plasma membrane"/>
    <property type="evidence" value="ECO:0007669"/>
    <property type="project" value="UniProtKB-SubCell"/>
</dbReference>
<dbReference type="KEGG" id="palb:EJC50_24545"/>
<accession>A0A3S9A9N2</accession>
<reference evidence="10" key="1">
    <citation type="submission" date="2018-12" db="EMBL/GenBank/DDBJ databases">
        <title>Genome sequence of Peanibacillus sp.</title>
        <authorList>
            <person name="Subramani G."/>
            <person name="Srinivasan S."/>
            <person name="Kim M.K."/>
        </authorList>
    </citation>
    <scope>NUCLEOTIDE SEQUENCE [LARGE SCALE GENOMIC DNA]</scope>
    <source>
        <strain evidence="10">18JY67-1</strain>
    </source>
</reference>
<evidence type="ECO:0000256" key="4">
    <source>
        <dbReference type="ARBA" id="ARBA00022692"/>
    </source>
</evidence>
<evidence type="ECO:0000256" key="5">
    <source>
        <dbReference type="ARBA" id="ARBA00022989"/>
    </source>
</evidence>
<evidence type="ECO:0000256" key="7">
    <source>
        <dbReference type="RuleBase" id="RU363032"/>
    </source>
</evidence>
<dbReference type="PROSITE" id="PS50928">
    <property type="entry name" value="ABC_TM1"/>
    <property type="match status" value="1"/>
</dbReference>
<feature type="transmembrane region" description="Helical" evidence="7">
    <location>
        <begin position="12"/>
        <end position="36"/>
    </location>
</feature>
<dbReference type="InterPro" id="IPR035906">
    <property type="entry name" value="MetI-like_sf"/>
</dbReference>
<feature type="domain" description="ABC transmembrane type-1" evidence="8">
    <location>
        <begin position="75"/>
        <end position="279"/>
    </location>
</feature>
<protein>
    <submittedName>
        <fullName evidence="9">Carbohydrate ABC transporter permease</fullName>
    </submittedName>
</protein>
<feature type="transmembrane region" description="Helical" evidence="7">
    <location>
        <begin position="82"/>
        <end position="100"/>
    </location>
</feature>
<dbReference type="Pfam" id="PF00528">
    <property type="entry name" value="BPD_transp_1"/>
    <property type="match status" value="1"/>
</dbReference>
<dbReference type="RefSeq" id="WP_126018261.1">
    <property type="nucleotide sequence ID" value="NZ_CP034437.1"/>
</dbReference>
<feature type="transmembrane region" description="Helical" evidence="7">
    <location>
        <begin position="144"/>
        <end position="165"/>
    </location>
</feature>
<dbReference type="EMBL" id="CP034437">
    <property type="protein sequence ID" value="AZN42497.1"/>
    <property type="molecule type" value="Genomic_DNA"/>
</dbReference>
<dbReference type="InterPro" id="IPR000515">
    <property type="entry name" value="MetI-like"/>
</dbReference>
<dbReference type="Proteomes" id="UP000272528">
    <property type="component" value="Chromosome"/>
</dbReference>
<evidence type="ECO:0000256" key="2">
    <source>
        <dbReference type="ARBA" id="ARBA00022448"/>
    </source>
</evidence>
<sequence length="294" mass="33091">MVQNKSLGSRSFDVVLFIILVLISLLSVAPIIHTLALSLSKASLAMAGQVFLWPKGLTLGSYDKVFADKQFFLSFWVTIKRTFIYTLFSVMATVLMAYPLSRETKQFKSRNVYMWIFVFVMMFNGGLVPTYLTIKSLGLMNNFWVLILPGLVNVYNAILVMNFFRNLPRELDESAGMDGAGAWRKLIQIYLPLSLPVLATITLFNIVGTWNEYFSAMIYVTKSNLIPLQTYLQQVVVTIDPTKITTDNVSQLTSVSDQTLSSAKIAVTMLPILIIYPLLQRYFITGITLGSVKE</sequence>
<name>A0A3S9A9N2_9BACL</name>
<dbReference type="OrthoDB" id="2554646at2"/>
<keyword evidence="4 7" id="KW-0812">Transmembrane</keyword>
<feature type="transmembrane region" description="Helical" evidence="7">
    <location>
        <begin position="260"/>
        <end position="279"/>
    </location>
</feature>